<keyword evidence="9" id="KW-0227">DNA damage</keyword>
<keyword evidence="11" id="KW-0408">Iron</keyword>
<evidence type="ECO:0000256" key="5">
    <source>
        <dbReference type="ARBA" id="ARBA00012045"/>
    </source>
</evidence>
<dbReference type="PANTHER" id="PTHR42944">
    <property type="entry name" value="ADENINE DNA GLYCOSYLASE"/>
    <property type="match status" value="1"/>
</dbReference>
<evidence type="ECO:0000256" key="9">
    <source>
        <dbReference type="ARBA" id="ARBA00022763"/>
    </source>
</evidence>
<dbReference type="InterPro" id="IPR005760">
    <property type="entry name" value="A/G_AdeGlyc_MutY"/>
</dbReference>
<dbReference type="InterPro" id="IPR000445">
    <property type="entry name" value="HhH_motif"/>
</dbReference>
<evidence type="ECO:0000256" key="10">
    <source>
        <dbReference type="ARBA" id="ARBA00022801"/>
    </source>
</evidence>
<evidence type="ECO:0000256" key="1">
    <source>
        <dbReference type="ARBA" id="ARBA00000843"/>
    </source>
</evidence>
<dbReference type="Pfam" id="PF00633">
    <property type="entry name" value="HHH"/>
    <property type="match status" value="1"/>
</dbReference>
<dbReference type="GO" id="GO:0051539">
    <property type="term" value="F:4 iron, 4 sulfur cluster binding"/>
    <property type="evidence" value="ECO:0007669"/>
    <property type="project" value="UniProtKB-KW"/>
</dbReference>
<reference evidence="18" key="1">
    <citation type="submission" date="2022-08" db="EMBL/GenBank/DDBJ databases">
        <title>Genomic Encyclopedia of Type Strains, Phase V (KMG-V): Genome sequencing to study the core and pangenomes of soil and plant-associated prokaryotes.</title>
        <authorList>
            <person name="Whitman W."/>
        </authorList>
    </citation>
    <scope>NUCLEOTIDE SEQUENCE</scope>
    <source>
        <strain evidence="18">0</strain>
    </source>
</reference>
<evidence type="ECO:0000256" key="12">
    <source>
        <dbReference type="ARBA" id="ARBA00023014"/>
    </source>
</evidence>
<keyword evidence="15 18" id="KW-0326">Glycosidase</keyword>
<proteinExistence type="inferred from homology"/>
<dbReference type="RefSeq" id="WP_259079026.1">
    <property type="nucleotide sequence ID" value="NZ_JANUAU010000001.1"/>
</dbReference>
<dbReference type="InterPro" id="IPR020084">
    <property type="entry name" value="NUDIX_hydrolase_CS"/>
</dbReference>
<comment type="function">
    <text evidence="3">Adenine glycosylase active on G-A mispairs. MutY also corrects error-prone DNA synthesis past GO lesions which are due to the oxidatively damaged form of guanine: 7,8-dihydro-8-oxoguanine (8-oxo-dGTP).</text>
</comment>
<accession>A0A9X2PSU6</accession>
<comment type="caution">
    <text evidence="18">The sequence shown here is derived from an EMBL/GenBank/DDBJ whole genome shotgun (WGS) entry which is preliminary data.</text>
</comment>
<dbReference type="InterPro" id="IPR011257">
    <property type="entry name" value="DNA_glycosylase"/>
</dbReference>
<dbReference type="InterPro" id="IPR023170">
    <property type="entry name" value="HhH_base_excis_C"/>
</dbReference>
<evidence type="ECO:0000259" key="17">
    <source>
        <dbReference type="PROSITE" id="PS51462"/>
    </source>
</evidence>
<comment type="similarity">
    <text evidence="4">Belongs to the Nth/MutY family.</text>
</comment>
<dbReference type="PROSITE" id="PS51462">
    <property type="entry name" value="NUDIX"/>
    <property type="match status" value="1"/>
</dbReference>
<dbReference type="CDD" id="cd03425">
    <property type="entry name" value="NUDIX_MutT_NudA_like"/>
    <property type="match status" value="1"/>
</dbReference>
<dbReference type="GO" id="GO:0046872">
    <property type="term" value="F:metal ion binding"/>
    <property type="evidence" value="ECO:0007669"/>
    <property type="project" value="UniProtKB-KW"/>
</dbReference>
<dbReference type="FunFam" id="1.10.1670.10:FF:000002">
    <property type="entry name" value="Adenine DNA glycosylase"/>
    <property type="match status" value="1"/>
</dbReference>
<dbReference type="SUPFAM" id="SSF48150">
    <property type="entry name" value="DNA-glycosylase"/>
    <property type="match status" value="1"/>
</dbReference>
<dbReference type="SUPFAM" id="SSF55811">
    <property type="entry name" value="Nudix"/>
    <property type="match status" value="1"/>
</dbReference>
<keyword evidence="14" id="KW-0234">DNA repair</keyword>
<dbReference type="InterPro" id="IPR003651">
    <property type="entry name" value="Endonuclease3_FeS-loop_motif"/>
</dbReference>
<dbReference type="InterPro" id="IPR029119">
    <property type="entry name" value="MutY_C"/>
</dbReference>
<dbReference type="Pfam" id="PF10576">
    <property type="entry name" value="EndIII_4Fe-2S"/>
    <property type="match status" value="1"/>
</dbReference>
<dbReference type="GO" id="GO:0006284">
    <property type="term" value="P:base-excision repair"/>
    <property type="evidence" value="ECO:0007669"/>
    <property type="project" value="InterPro"/>
</dbReference>
<evidence type="ECO:0000256" key="7">
    <source>
        <dbReference type="ARBA" id="ARBA00022485"/>
    </source>
</evidence>
<dbReference type="GO" id="GO:0000701">
    <property type="term" value="F:purine-specific mismatch base pair DNA N-glycosylase activity"/>
    <property type="evidence" value="ECO:0007669"/>
    <property type="project" value="UniProtKB-EC"/>
</dbReference>
<dbReference type="NCBIfam" id="TIGR01084">
    <property type="entry name" value="mutY"/>
    <property type="match status" value="1"/>
</dbReference>
<evidence type="ECO:0000313" key="18">
    <source>
        <dbReference type="EMBL" id="MCS3676132.1"/>
    </source>
</evidence>
<dbReference type="EC" id="3.2.2.31" evidence="5"/>
<dbReference type="Pfam" id="PF14815">
    <property type="entry name" value="NUDIX_4"/>
    <property type="match status" value="1"/>
</dbReference>
<dbReference type="CDD" id="cd00056">
    <property type="entry name" value="ENDO3c"/>
    <property type="match status" value="1"/>
</dbReference>
<organism evidence="18 19">
    <name type="scientific">Salinibacter ruber</name>
    <dbReference type="NCBI Taxonomy" id="146919"/>
    <lineage>
        <taxon>Bacteria</taxon>
        <taxon>Pseudomonadati</taxon>
        <taxon>Rhodothermota</taxon>
        <taxon>Rhodothermia</taxon>
        <taxon>Rhodothermales</taxon>
        <taxon>Salinibacteraceae</taxon>
        <taxon>Salinibacter</taxon>
    </lineage>
</organism>
<dbReference type="PANTHER" id="PTHR42944:SF1">
    <property type="entry name" value="ADENINE DNA GLYCOSYLASE"/>
    <property type="match status" value="1"/>
</dbReference>
<name>A0A9X2PSU6_9BACT</name>
<keyword evidence="10 18" id="KW-0378">Hydrolase</keyword>
<dbReference type="GO" id="GO:0006298">
    <property type="term" value="P:mismatch repair"/>
    <property type="evidence" value="ECO:0007669"/>
    <property type="project" value="TreeGrafter"/>
</dbReference>
<evidence type="ECO:0000256" key="8">
    <source>
        <dbReference type="ARBA" id="ARBA00022723"/>
    </source>
</evidence>
<dbReference type="InterPro" id="IPR044298">
    <property type="entry name" value="MIG/MutY"/>
</dbReference>
<evidence type="ECO:0000256" key="4">
    <source>
        <dbReference type="ARBA" id="ARBA00008343"/>
    </source>
</evidence>
<dbReference type="InterPro" id="IPR003265">
    <property type="entry name" value="HhH-GPD_domain"/>
</dbReference>
<keyword evidence="13" id="KW-0238">DNA-binding</keyword>
<comment type="function">
    <text evidence="16">Base excision repair (BER) glycosylase that initiates repair of A:oxoG to C:G by removing the inappropriately paired adenine base from the DNA backbone, generating an abasic site product. 8-oxoguanine (oxoG) is a genotoxic DNA lesion resulting from oxidation of guanine; this residue is misread by replicative DNA polymerases, that insert adenine instead of cytosine opposite the oxidized damaged base. Shows a powerful dicrimination of A versus C, since it does not cleave cytosine in oxoG:C pairs. May also be able to remove adenine from A:G mispairs, although this activity may not be physiologically relevant.</text>
</comment>
<evidence type="ECO:0000256" key="14">
    <source>
        <dbReference type="ARBA" id="ARBA00023204"/>
    </source>
</evidence>
<evidence type="ECO:0000256" key="11">
    <source>
        <dbReference type="ARBA" id="ARBA00023004"/>
    </source>
</evidence>
<dbReference type="Gene3D" id="1.10.1670.10">
    <property type="entry name" value="Helix-hairpin-Helix base-excision DNA repair enzymes (C-terminal)"/>
    <property type="match status" value="1"/>
</dbReference>
<keyword evidence="12" id="KW-0411">Iron-sulfur</keyword>
<dbReference type="Gene3D" id="3.90.79.10">
    <property type="entry name" value="Nucleoside Triphosphate Pyrophosphohydrolase"/>
    <property type="match status" value="1"/>
</dbReference>
<keyword evidence="7" id="KW-0004">4Fe-4S</keyword>
<dbReference type="GO" id="GO:0035485">
    <property type="term" value="F:adenine/guanine mispair binding"/>
    <property type="evidence" value="ECO:0007669"/>
    <property type="project" value="TreeGrafter"/>
</dbReference>
<dbReference type="SMART" id="SM00525">
    <property type="entry name" value="FES"/>
    <property type="match status" value="1"/>
</dbReference>
<dbReference type="Gene3D" id="1.10.340.30">
    <property type="entry name" value="Hypothetical protein, domain 2"/>
    <property type="match status" value="1"/>
</dbReference>
<comment type="catalytic activity">
    <reaction evidence="1">
        <text>Hydrolyzes free adenine bases from 7,8-dihydro-8-oxoguanine:adenine mismatched double-stranded DNA, leaving an apurinic site.</text>
        <dbReference type="EC" id="3.2.2.31"/>
    </reaction>
</comment>
<evidence type="ECO:0000256" key="6">
    <source>
        <dbReference type="ARBA" id="ARBA00022023"/>
    </source>
</evidence>
<dbReference type="EMBL" id="JANUAU010000001">
    <property type="protein sequence ID" value="MCS3676132.1"/>
    <property type="molecule type" value="Genomic_DNA"/>
</dbReference>
<feature type="domain" description="Nudix hydrolase" evidence="17">
    <location>
        <begin position="219"/>
        <end position="346"/>
    </location>
</feature>
<dbReference type="GO" id="GO:0032357">
    <property type="term" value="F:oxidized purine DNA binding"/>
    <property type="evidence" value="ECO:0007669"/>
    <property type="project" value="TreeGrafter"/>
</dbReference>
<dbReference type="Proteomes" id="UP001155027">
    <property type="component" value="Unassembled WGS sequence"/>
</dbReference>
<dbReference type="Pfam" id="PF00730">
    <property type="entry name" value="HhH-GPD"/>
    <property type="match status" value="1"/>
</dbReference>
<evidence type="ECO:0000256" key="3">
    <source>
        <dbReference type="ARBA" id="ARBA00002933"/>
    </source>
</evidence>
<evidence type="ECO:0000256" key="2">
    <source>
        <dbReference type="ARBA" id="ARBA00001966"/>
    </source>
</evidence>
<dbReference type="FunFam" id="1.10.340.30:FF:000010">
    <property type="entry name" value="Adenine DNA glycosylase"/>
    <property type="match status" value="1"/>
</dbReference>
<gene>
    <name evidence="18" type="ORF">GGP71_000028</name>
</gene>
<keyword evidence="8" id="KW-0479">Metal-binding</keyword>
<evidence type="ECO:0000256" key="13">
    <source>
        <dbReference type="ARBA" id="ARBA00023125"/>
    </source>
</evidence>
<evidence type="ECO:0000256" key="15">
    <source>
        <dbReference type="ARBA" id="ARBA00023295"/>
    </source>
</evidence>
<evidence type="ECO:0000256" key="16">
    <source>
        <dbReference type="ARBA" id="ARBA00058550"/>
    </source>
</evidence>
<dbReference type="InterPro" id="IPR000086">
    <property type="entry name" value="NUDIX_hydrolase_dom"/>
</dbReference>
<comment type="cofactor">
    <cofactor evidence="2">
        <name>[4Fe-4S] cluster</name>
        <dbReference type="ChEBI" id="CHEBI:49883"/>
    </cofactor>
</comment>
<evidence type="ECO:0000313" key="19">
    <source>
        <dbReference type="Proteomes" id="UP001155027"/>
    </source>
</evidence>
<dbReference type="SMART" id="SM00478">
    <property type="entry name" value="ENDO3c"/>
    <property type="match status" value="1"/>
</dbReference>
<protein>
    <recommendedName>
        <fullName evidence="6">Adenine DNA glycosylase</fullName>
        <ecNumber evidence="5">3.2.2.31</ecNumber>
    </recommendedName>
</protein>
<dbReference type="GO" id="GO:0034039">
    <property type="term" value="F:8-oxo-7,8-dihydroguanine DNA N-glycosylase activity"/>
    <property type="evidence" value="ECO:0007669"/>
    <property type="project" value="TreeGrafter"/>
</dbReference>
<dbReference type="PROSITE" id="PS00893">
    <property type="entry name" value="NUDIX_BOX"/>
    <property type="match status" value="1"/>
</dbReference>
<dbReference type="AlphaFoldDB" id="A0A9X2PSU6"/>
<sequence length="354" mass="40258">MLDWYDEHKRSMPWRETDDPYCIWVSEIMLQQTRVDTVRDYYPRFLEAFPTVEALADADRDAVLKHWEGLGFYARARHLHEAARRVVDEHDGAVPSTMDAIKDLKGVGPYTAAAVLSIAYRKPHAVLDGNVTRVLSRVFAVDEDATTSAAEGHLRDLANELLDPDRPGDFNQAMMELGALVCTPRTPHCDRCPLNAVCRAHDAGTEEDYPITPESEPVPHEDIAVGLVFDDNDRLLIQRRPDEGLLGGLWEFPGGKQEGEESMEAACRREVREELGVGMTDVEPFYTLSHAYSHFKITLHAFRGRLADGPPEAREDQPFRWVTVDELDDYAFPRANRRLIEELERRQTEPSLFD</sequence>
<dbReference type="InterPro" id="IPR015797">
    <property type="entry name" value="NUDIX_hydrolase-like_dom_sf"/>
</dbReference>